<evidence type="ECO:0000313" key="2">
    <source>
        <dbReference type="EMBL" id="PIL36136.1"/>
    </source>
</evidence>
<feature type="compositionally biased region" description="Pro residues" evidence="1">
    <location>
        <begin position="150"/>
        <end position="160"/>
    </location>
</feature>
<proteinExistence type="predicted"/>
<comment type="caution">
    <text evidence="2">The sequence shown here is derived from an EMBL/GenBank/DDBJ whole genome shotgun (WGS) entry which is preliminary data.</text>
</comment>
<feature type="region of interest" description="Disordered" evidence="1">
    <location>
        <begin position="37"/>
        <end position="89"/>
    </location>
</feature>
<accession>A0A2G8SQT9</accession>
<feature type="compositionally biased region" description="Low complexity" evidence="1">
    <location>
        <begin position="44"/>
        <end position="60"/>
    </location>
</feature>
<feature type="compositionally biased region" description="Polar residues" evidence="1">
    <location>
        <begin position="474"/>
        <end position="493"/>
    </location>
</feature>
<feature type="compositionally biased region" description="Low complexity" evidence="1">
    <location>
        <begin position="127"/>
        <end position="145"/>
    </location>
</feature>
<name>A0A2G8SQT9_9APHY</name>
<reference evidence="2 3" key="1">
    <citation type="journal article" date="2015" name="Sci. Rep.">
        <title>Chromosome-level genome map provides insights into diverse defense mechanisms in the medicinal fungus Ganoderma sinense.</title>
        <authorList>
            <person name="Zhu Y."/>
            <person name="Xu J."/>
            <person name="Sun C."/>
            <person name="Zhou S."/>
            <person name="Xu H."/>
            <person name="Nelson D.R."/>
            <person name="Qian J."/>
            <person name="Song J."/>
            <person name="Luo H."/>
            <person name="Xiang L."/>
            <person name="Li Y."/>
            <person name="Xu Z."/>
            <person name="Ji A."/>
            <person name="Wang L."/>
            <person name="Lu S."/>
            <person name="Hayward A."/>
            <person name="Sun W."/>
            <person name="Li X."/>
            <person name="Schwartz D.C."/>
            <person name="Wang Y."/>
            <person name="Chen S."/>
        </authorList>
    </citation>
    <scope>NUCLEOTIDE SEQUENCE [LARGE SCALE GENOMIC DNA]</scope>
    <source>
        <strain evidence="2 3">ZZ0214-1</strain>
    </source>
</reference>
<feature type="region of interest" description="Disordered" evidence="1">
    <location>
        <begin position="460"/>
        <end position="507"/>
    </location>
</feature>
<gene>
    <name evidence="2" type="ORF">GSI_01796</name>
</gene>
<feature type="region of interest" description="Disordered" evidence="1">
    <location>
        <begin position="347"/>
        <end position="366"/>
    </location>
</feature>
<feature type="compositionally biased region" description="Polar residues" evidence="1">
    <location>
        <begin position="161"/>
        <end position="194"/>
    </location>
</feature>
<dbReference type="AlphaFoldDB" id="A0A2G8SQT9"/>
<organism evidence="2 3">
    <name type="scientific">Ganoderma sinense ZZ0214-1</name>
    <dbReference type="NCBI Taxonomy" id="1077348"/>
    <lineage>
        <taxon>Eukaryota</taxon>
        <taxon>Fungi</taxon>
        <taxon>Dikarya</taxon>
        <taxon>Basidiomycota</taxon>
        <taxon>Agaricomycotina</taxon>
        <taxon>Agaricomycetes</taxon>
        <taxon>Polyporales</taxon>
        <taxon>Polyporaceae</taxon>
        <taxon>Ganoderma</taxon>
    </lineage>
</organism>
<dbReference type="OrthoDB" id="9332038at2759"/>
<keyword evidence="3" id="KW-1185">Reference proteome</keyword>
<feature type="region of interest" description="Disordered" evidence="1">
    <location>
        <begin position="127"/>
        <end position="211"/>
    </location>
</feature>
<evidence type="ECO:0000313" key="3">
    <source>
        <dbReference type="Proteomes" id="UP000230002"/>
    </source>
</evidence>
<evidence type="ECO:0000256" key="1">
    <source>
        <dbReference type="SAM" id="MobiDB-lite"/>
    </source>
</evidence>
<sequence>MNNRMAFIDFCQGLLNMNPIERWSPQQARLHPFITGEKWTKPWTPTGAGSSQSSSPSGQSSSGGSGGSAVDPKRPYGGLVPSQPKGTRAYQDAAAYNQHLAQHQAYTAQAQAASQAAQNVYRNPYLQPQTSQSQSASYSSGSQDSTGPNFPAPQQFPPAPSQTSSHRTLTHQSSHGHLNVSSNAAPFYPGQSTAGPGPGPGPGGFAVAPHMNPTAPGQSYYSSARTRSNTIHNMADNIPPALARLQHMNQDVIGGRKALTPVLKRDDAMKEWERRQQGKAAAAAQSYPHLEQLQQQAELAAAQGLTNWGHGSGRYLPPSGLAHSYQPNAMLVDEDRRDVILSNARNAAHGTGGADPASNLFTSSSANIIPSPPQAYASNSTTTGNRYAATYPQQNQQAVAAAAAATNSPFDGTMDRRSDLGVMYVPLQPDQYGPYNPASGAGAGTAPRQVVPPQQAVPTSFYGAGVVPAGHALGNTQQRNPFTGTDGQPQPTAKDQRRKSGMELWTQ</sequence>
<protein>
    <recommendedName>
        <fullName evidence="4">Protein kinase domain-containing protein</fullName>
    </recommendedName>
</protein>
<evidence type="ECO:0008006" key="4">
    <source>
        <dbReference type="Google" id="ProtNLM"/>
    </source>
</evidence>
<dbReference type="Proteomes" id="UP000230002">
    <property type="component" value="Unassembled WGS sequence"/>
</dbReference>
<dbReference type="STRING" id="1077348.A0A2G8SQT9"/>
<dbReference type="EMBL" id="AYKW01000002">
    <property type="protein sequence ID" value="PIL36136.1"/>
    <property type="molecule type" value="Genomic_DNA"/>
</dbReference>